<organism evidence="2 3">
    <name type="scientific">Ramalina farinacea</name>
    <dbReference type="NCBI Taxonomy" id="258253"/>
    <lineage>
        <taxon>Eukaryota</taxon>
        <taxon>Fungi</taxon>
        <taxon>Dikarya</taxon>
        <taxon>Ascomycota</taxon>
        <taxon>Pezizomycotina</taxon>
        <taxon>Lecanoromycetes</taxon>
        <taxon>OSLEUM clade</taxon>
        <taxon>Lecanoromycetidae</taxon>
        <taxon>Lecanorales</taxon>
        <taxon>Lecanorineae</taxon>
        <taxon>Ramalinaceae</taxon>
        <taxon>Ramalina</taxon>
    </lineage>
</organism>
<protein>
    <submittedName>
        <fullName evidence="2">Uncharacterized protein</fullName>
    </submittedName>
</protein>
<name>A0AA43TVK7_9LECA</name>
<keyword evidence="3" id="KW-1185">Reference proteome</keyword>
<feature type="region of interest" description="Disordered" evidence="1">
    <location>
        <begin position="1"/>
        <end position="91"/>
    </location>
</feature>
<comment type="caution">
    <text evidence="2">The sequence shown here is derived from an EMBL/GenBank/DDBJ whole genome shotgun (WGS) entry which is preliminary data.</text>
</comment>
<feature type="compositionally biased region" description="Acidic residues" evidence="1">
    <location>
        <begin position="77"/>
        <end position="86"/>
    </location>
</feature>
<evidence type="ECO:0000313" key="2">
    <source>
        <dbReference type="EMBL" id="MDI1488235.1"/>
    </source>
</evidence>
<dbReference type="EMBL" id="JAPUFD010000007">
    <property type="protein sequence ID" value="MDI1488235.1"/>
    <property type="molecule type" value="Genomic_DNA"/>
</dbReference>
<feature type="compositionally biased region" description="Polar residues" evidence="1">
    <location>
        <begin position="1"/>
        <end position="19"/>
    </location>
</feature>
<gene>
    <name evidence="2" type="ORF">OHK93_007509</name>
</gene>
<evidence type="ECO:0000256" key="1">
    <source>
        <dbReference type="SAM" id="MobiDB-lite"/>
    </source>
</evidence>
<accession>A0AA43TVK7</accession>
<dbReference type="Proteomes" id="UP001161017">
    <property type="component" value="Unassembled WGS sequence"/>
</dbReference>
<dbReference type="AlphaFoldDB" id="A0AA43TVK7"/>
<proteinExistence type="predicted"/>
<feature type="compositionally biased region" description="Basic and acidic residues" evidence="1">
    <location>
        <begin position="47"/>
        <end position="56"/>
    </location>
</feature>
<evidence type="ECO:0000313" key="3">
    <source>
        <dbReference type="Proteomes" id="UP001161017"/>
    </source>
</evidence>
<sequence>MERTRQSQGGSEQVQSRPRPSQGDERATRPRPQSGRAAGGPRMPRGRRPDEDERTYRPAVDPMPPPRRRQNFPRPEEPEEEAESNDTVDAGNVAVQLPQATIAMDPKGITMGDLFPCGPALASSERGMREQMAERLVLASRALSGEFVQWASREQREDVLALVGVLKRRNRRLIRGEVKAQDLEPEKAESSTEMLMQKLFGGSYSLAFPQQGTDDVLEGVERMVNTNKSYFPDDESVVVKEVRRILGKSSQAPRKRI</sequence>
<reference evidence="2" key="1">
    <citation type="journal article" date="2023" name="Genome Biol. Evol.">
        <title>First Whole Genome Sequence and Flow Cytometry Genome Size Data for the Lichen-Forming Fungus Ramalina farinacea (Ascomycota).</title>
        <authorList>
            <person name="Llewellyn T."/>
            <person name="Mian S."/>
            <person name="Hill R."/>
            <person name="Leitch I.J."/>
            <person name="Gaya E."/>
        </authorList>
    </citation>
    <scope>NUCLEOTIDE SEQUENCE</scope>
    <source>
        <strain evidence="2">LIQ254RAFAR</strain>
    </source>
</reference>